<dbReference type="PANTHER" id="PTHR38445:SF9">
    <property type="entry name" value="HTH-TYPE TRANSCRIPTIONAL REPRESSOR YTRA"/>
    <property type="match status" value="1"/>
</dbReference>
<evidence type="ECO:0000256" key="3">
    <source>
        <dbReference type="ARBA" id="ARBA00023163"/>
    </source>
</evidence>
<name>A0ABN6MKE6_9ACTN</name>
<dbReference type="InterPro" id="IPR036390">
    <property type="entry name" value="WH_DNA-bd_sf"/>
</dbReference>
<protein>
    <recommendedName>
        <fullName evidence="4">HTH gntR-type domain-containing protein</fullName>
    </recommendedName>
</protein>
<proteinExistence type="predicted"/>
<keyword evidence="3" id="KW-0804">Transcription</keyword>
<reference evidence="5 6" key="1">
    <citation type="submission" date="2022-01" db="EMBL/GenBank/DDBJ databases">
        <title>Novel bile acid biosynthetic pathways are enriched in the microbiome of centenarians.</title>
        <authorList>
            <person name="Sato Y."/>
            <person name="Atarashi K."/>
            <person name="Plichta R.D."/>
            <person name="Arai Y."/>
            <person name="Sasajima S."/>
            <person name="Kearney M.S."/>
            <person name="Suda W."/>
            <person name="Takeshita K."/>
            <person name="Sasaki T."/>
            <person name="Okamoto S."/>
            <person name="Skelly N.A."/>
            <person name="Okamura Y."/>
            <person name="Vlamakis H."/>
            <person name="Li Y."/>
            <person name="Tanoue T."/>
            <person name="Takei H."/>
            <person name="Nittono H."/>
            <person name="Narushima S."/>
            <person name="Irie J."/>
            <person name="Itoh H."/>
            <person name="Moriya K."/>
            <person name="Sugiura Y."/>
            <person name="Suematsu M."/>
            <person name="Moritoki N."/>
            <person name="Shibata S."/>
            <person name="Littman R.D."/>
            <person name="Fischbach A.M."/>
            <person name="Uwamino Y."/>
            <person name="Inoue T."/>
            <person name="Honda A."/>
            <person name="Hattori M."/>
            <person name="Murai T."/>
            <person name="Xavier J.R."/>
            <person name="Hirose N."/>
            <person name="Honda K."/>
        </authorList>
    </citation>
    <scope>NUCLEOTIDE SEQUENCE [LARGE SCALE GENOMIC DNA]</scope>
    <source>
        <strain evidence="5 6">CE91-St30</strain>
    </source>
</reference>
<dbReference type="RefSeq" id="WP_102377471.1">
    <property type="nucleotide sequence ID" value="NZ_AP025564.1"/>
</dbReference>
<dbReference type="EMBL" id="AP025564">
    <property type="protein sequence ID" value="BDE97141.1"/>
    <property type="molecule type" value="Genomic_DNA"/>
</dbReference>
<sequence>MATVSADGFPFEADSDSTSPLWVQLRKRIVFLISSGYLKPGDQLPKIRELAAALSINFNTVNKSYLSLSSDGYVESIRGKGVFVCNVAKSVDEAEQGELEALLDDCLQACKNLGLSYDETVAQMTLYVRRLKMREAQAHIEPGSNVIELKAPDASTKREA</sequence>
<dbReference type="PROSITE" id="PS50949">
    <property type="entry name" value="HTH_GNTR"/>
    <property type="match status" value="1"/>
</dbReference>
<dbReference type="SMART" id="SM00345">
    <property type="entry name" value="HTH_GNTR"/>
    <property type="match status" value="1"/>
</dbReference>
<accession>A0ABN6MKE6</accession>
<evidence type="ECO:0000313" key="6">
    <source>
        <dbReference type="Proteomes" id="UP001320544"/>
    </source>
</evidence>
<dbReference type="Proteomes" id="UP001320544">
    <property type="component" value="Chromosome"/>
</dbReference>
<dbReference type="SUPFAM" id="SSF46785">
    <property type="entry name" value="Winged helix' DNA-binding domain"/>
    <property type="match status" value="1"/>
</dbReference>
<evidence type="ECO:0000313" key="5">
    <source>
        <dbReference type="EMBL" id="BDE97141.1"/>
    </source>
</evidence>
<evidence type="ECO:0000256" key="1">
    <source>
        <dbReference type="ARBA" id="ARBA00023015"/>
    </source>
</evidence>
<evidence type="ECO:0000256" key="2">
    <source>
        <dbReference type="ARBA" id="ARBA00023125"/>
    </source>
</evidence>
<dbReference type="Pfam" id="PF00392">
    <property type="entry name" value="GntR"/>
    <property type="match status" value="1"/>
</dbReference>
<dbReference type="CDD" id="cd07377">
    <property type="entry name" value="WHTH_GntR"/>
    <property type="match status" value="1"/>
</dbReference>
<evidence type="ECO:0000259" key="4">
    <source>
        <dbReference type="PROSITE" id="PS50949"/>
    </source>
</evidence>
<feature type="domain" description="HTH gntR-type" evidence="4">
    <location>
        <begin position="19"/>
        <end position="87"/>
    </location>
</feature>
<dbReference type="InterPro" id="IPR000524">
    <property type="entry name" value="Tscrpt_reg_HTH_GntR"/>
</dbReference>
<keyword evidence="2" id="KW-0238">DNA-binding</keyword>
<organism evidence="5 6">
    <name type="scientific">Raoultibacter timonensis</name>
    <dbReference type="NCBI Taxonomy" id="1907662"/>
    <lineage>
        <taxon>Bacteria</taxon>
        <taxon>Bacillati</taxon>
        <taxon>Actinomycetota</taxon>
        <taxon>Coriobacteriia</taxon>
        <taxon>Eggerthellales</taxon>
        <taxon>Eggerthellaceae</taxon>
        <taxon>Raoultibacter</taxon>
    </lineage>
</organism>
<dbReference type="Gene3D" id="1.10.10.10">
    <property type="entry name" value="Winged helix-like DNA-binding domain superfamily/Winged helix DNA-binding domain"/>
    <property type="match status" value="1"/>
</dbReference>
<dbReference type="PANTHER" id="PTHR38445">
    <property type="entry name" value="HTH-TYPE TRANSCRIPTIONAL REPRESSOR YTRA"/>
    <property type="match status" value="1"/>
</dbReference>
<keyword evidence="6" id="KW-1185">Reference proteome</keyword>
<dbReference type="InterPro" id="IPR036388">
    <property type="entry name" value="WH-like_DNA-bd_sf"/>
</dbReference>
<keyword evidence="1" id="KW-0805">Transcription regulation</keyword>
<gene>
    <name evidence="5" type="ORF">CE91St30_24740</name>
</gene>